<dbReference type="STRING" id="151549.A0A4C1YTG0"/>
<reference evidence="11 12" key="1">
    <citation type="journal article" date="2019" name="Commun. Biol.">
        <title>The bagworm genome reveals a unique fibroin gene that provides high tensile strength.</title>
        <authorList>
            <person name="Kono N."/>
            <person name="Nakamura H."/>
            <person name="Ohtoshi R."/>
            <person name="Tomita M."/>
            <person name="Numata K."/>
            <person name="Arakawa K."/>
        </authorList>
    </citation>
    <scope>NUCLEOTIDE SEQUENCE [LARGE SCALE GENOMIC DNA]</scope>
</reference>
<comment type="similarity">
    <text evidence="10">Belongs to the ELO family.</text>
</comment>
<keyword evidence="2 10" id="KW-0444">Lipid biosynthesis</keyword>
<dbReference type="PANTHER" id="PTHR11157:SF103">
    <property type="entry name" value="ELONGATION OF VERY LONG CHAIN FATTY ACIDS PROTEIN"/>
    <property type="match status" value="1"/>
</dbReference>
<dbReference type="InterPro" id="IPR002076">
    <property type="entry name" value="ELO_fam"/>
</dbReference>
<proteinExistence type="inferred from homology"/>
<dbReference type="OrthoDB" id="434092at2759"/>
<evidence type="ECO:0000256" key="9">
    <source>
        <dbReference type="ARBA" id="ARBA00023160"/>
    </source>
</evidence>
<keyword evidence="8 10" id="KW-0472">Membrane</keyword>
<evidence type="ECO:0000313" key="12">
    <source>
        <dbReference type="Proteomes" id="UP000299102"/>
    </source>
</evidence>
<feature type="transmembrane region" description="Helical" evidence="10">
    <location>
        <begin position="57"/>
        <end position="74"/>
    </location>
</feature>
<evidence type="ECO:0000256" key="8">
    <source>
        <dbReference type="ARBA" id="ARBA00023136"/>
    </source>
</evidence>
<comment type="catalytic activity">
    <reaction evidence="10">
        <text>a very-long-chain acyl-CoA + malonyl-CoA + H(+) = a very-long-chain 3-oxoacyl-CoA + CO2 + CoA</text>
        <dbReference type="Rhea" id="RHEA:32727"/>
        <dbReference type="ChEBI" id="CHEBI:15378"/>
        <dbReference type="ChEBI" id="CHEBI:16526"/>
        <dbReference type="ChEBI" id="CHEBI:57287"/>
        <dbReference type="ChEBI" id="CHEBI:57384"/>
        <dbReference type="ChEBI" id="CHEBI:90725"/>
        <dbReference type="ChEBI" id="CHEBI:90736"/>
        <dbReference type="EC" id="2.3.1.199"/>
    </reaction>
</comment>
<keyword evidence="12" id="KW-1185">Reference proteome</keyword>
<dbReference type="GO" id="GO:0019367">
    <property type="term" value="P:fatty acid elongation, saturated fatty acid"/>
    <property type="evidence" value="ECO:0007669"/>
    <property type="project" value="TreeGrafter"/>
</dbReference>
<evidence type="ECO:0000256" key="7">
    <source>
        <dbReference type="ARBA" id="ARBA00023098"/>
    </source>
</evidence>
<evidence type="ECO:0000256" key="1">
    <source>
        <dbReference type="ARBA" id="ARBA00004141"/>
    </source>
</evidence>
<keyword evidence="4 10" id="KW-0812">Transmembrane</keyword>
<keyword evidence="5 10" id="KW-0276">Fatty acid metabolism</keyword>
<evidence type="ECO:0000313" key="11">
    <source>
        <dbReference type="EMBL" id="GBP79576.1"/>
    </source>
</evidence>
<dbReference type="EMBL" id="BGZK01001419">
    <property type="protein sequence ID" value="GBP79576.1"/>
    <property type="molecule type" value="Genomic_DNA"/>
</dbReference>
<dbReference type="GO" id="GO:0030148">
    <property type="term" value="P:sphingolipid biosynthetic process"/>
    <property type="evidence" value="ECO:0007669"/>
    <property type="project" value="TreeGrafter"/>
</dbReference>
<dbReference type="EC" id="2.3.1.199" evidence="10"/>
<keyword evidence="3 10" id="KW-0808">Transferase</keyword>
<evidence type="ECO:0000256" key="4">
    <source>
        <dbReference type="ARBA" id="ARBA00022692"/>
    </source>
</evidence>
<dbReference type="GO" id="GO:0009922">
    <property type="term" value="F:fatty acid elongase activity"/>
    <property type="evidence" value="ECO:0007669"/>
    <property type="project" value="UniProtKB-EC"/>
</dbReference>
<dbReference type="PANTHER" id="PTHR11157">
    <property type="entry name" value="FATTY ACID ACYL TRANSFERASE-RELATED"/>
    <property type="match status" value="1"/>
</dbReference>
<evidence type="ECO:0000256" key="6">
    <source>
        <dbReference type="ARBA" id="ARBA00022989"/>
    </source>
</evidence>
<organism evidence="11 12">
    <name type="scientific">Eumeta variegata</name>
    <name type="common">Bagworm moth</name>
    <name type="synonym">Eumeta japonica</name>
    <dbReference type="NCBI Taxonomy" id="151549"/>
    <lineage>
        <taxon>Eukaryota</taxon>
        <taxon>Metazoa</taxon>
        <taxon>Ecdysozoa</taxon>
        <taxon>Arthropoda</taxon>
        <taxon>Hexapoda</taxon>
        <taxon>Insecta</taxon>
        <taxon>Pterygota</taxon>
        <taxon>Neoptera</taxon>
        <taxon>Endopterygota</taxon>
        <taxon>Lepidoptera</taxon>
        <taxon>Glossata</taxon>
        <taxon>Ditrysia</taxon>
        <taxon>Tineoidea</taxon>
        <taxon>Psychidae</taxon>
        <taxon>Oiketicinae</taxon>
        <taxon>Eumeta</taxon>
    </lineage>
</organism>
<evidence type="ECO:0000256" key="5">
    <source>
        <dbReference type="ARBA" id="ARBA00022832"/>
    </source>
</evidence>
<dbReference type="AlphaFoldDB" id="A0A4C1YTG0"/>
<sequence length="193" mass="22122">MALYAWSYLKFAAGGQGAILALLNSAVHVVMYTYYFLSGLGPRFQKYLWWKKYVTKMQLVQFMLMLAYCVWTHLTPRCQFANNFTYFICTNVSIFLLLFLNFYSKSYVSANKTPEQQIKEAFEKGKSGIAVNSRNGLCKGGANKLPNEMVDEKSYEMDLSYCNDNANSEVFITRRSTKAAYASECEFSDVLKK</sequence>
<comment type="caution">
    <text evidence="11">The sequence shown here is derived from an EMBL/GenBank/DDBJ whole genome shotgun (WGS) entry which is preliminary data.</text>
</comment>
<feature type="transmembrane region" description="Helical" evidence="10">
    <location>
        <begin position="12"/>
        <end position="37"/>
    </location>
</feature>
<dbReference type="GO" id="GO:0005789">
    <property type="term" value="C:endoplasmic reticulum membrane"/>
    <property type="evidence" value="ECO:0007669"/>
    <property type="project" value="TreeGrafter"/>
</dbReference>
<keyword evidence="7 10" id="KW-0443">Lipid metabolism</keyword>
<protein>
    <recommendedName>
        <fullName evidence="10">Elongation of very long chain fatty acids protein</fullName>
        <ecNumber evidence="10">2.3.1.199</ecNumber>
    </recommendedName>
    <alternativeName>
        <fullName evidence="10">Very-long-chain 3-oxoacyl-CoA synthase</fullName>
    </alternativeName>
</protein>
<evidence type="ECO:0000256" key="3">
    <source>
        <dbReference type="ARBA" id="ARBA00022679"/>
    </source>
</evidence>
<comment type="caution">
    <text evidence="10">Lacks conserved residue(s) required for the propagation of feature annotation.</text>
</comment>
<dbReference type="GO" id="GO:0042761">
    <property type="term" value="P:very long-chain fatty acid biosynthetic process"/>
    <property type="evidence" value="ECO:0007669"/>
    <property type="project" value="TreeGrafter"/>
</dbReference>
<evidence type="ECO:0000256" key="2">
    <source>
        <dbReference type="ARBA" id="ARBA00022516"/>
    </source>
</evidence>
<keyword evidence="6 10" id="KW-1133">Transmembrane helix</keyword>
<comment type="subcellular location">
    <subcellularLocation>
        <location evidence="1">Membrane</location>
        <topology evidence="1">Multi-pass membrane protein</topology>
    </subcellularLocation>
</comment>
<keyword evidence="9 10" id="KW-0275">Fatty acid biosynthesis</keyword>
<dbReference type="Pfam" id="PF01151">
    <property type="entry name" value="ELO"/>
    <property type="match status" value="1"/>
</dbReference>
<dbReference type="GO" id="GO:0034625">
    <property type="term" value="P:fatty acid elongation, monounsaturated fatty acid"/>
    <property type="evidence" value="ECO:0007669"/>
    <property type="project" value="TreeGrafter"/>
</dbReference>
<dbReference type="Proteomes" id="UP000299102">
    <property type="component" value="Unassembled WGS sequence"/>
</dbReference>
<dbReference type="GO" id="GO:0034626">
    <property type="term" value="P:fatty acid elongation, polyunsaturated fatty acid"/>
    <property type="evidence" value="ECO:0007669"/>
    <property type="project" value="TreeGrafter"/>
</dbReference>
<gene>
    <name evidence="11" type="primary">ELOVL7</name>
    <name evidence="11" type="ORF">EVAR_52034_1</name>
</gene>
<feature type="transmembrane region" description="Helical" evidence="10">
    <location>
        <begin position="80"/>
        <end position="103"/>
    </location>
</feature>
<name>A0A4C1YTG0_EUMVA</name>
<evidence type="ECO:0000256" key="10">
    <source>
        <dbReference type="RuleBase" id="RU361115"/>
    </source>
</evidence>
<accession>A0A4C1YTG0</accession>